<accession>A0A1B1A2J8</accession>
<sequence>MSTKTLAVGSSALALSALLAAPAVAGPTYTSDNGGSFRWYGQLNLTYQGYDDGQEDYNRLVDNANSGSRVGFWLEQPFGENTLKFRFETSLSLRGSDGVNQNGQGDITDWTRSDLRHVDLQWHTPRYGTFSIGQGSMAADGATGIDLSGTGVVAGSAVADAAGGYFLRDTAGNLTGIEVGDVFSTFDGSRRGRIRYDSPEFSGFTVSASYGEDILTRDADTQQYDIALNYMNEDLGDFTVAGALAVSWTEKGGSEDTRDTIASAAVLHEPTGLSLSAATGDRDTGGDYGYVKLGYTANLISVGSTSFSVDYYDGSDLVSTNDSAESFGIAAVQKFDKQNLEAYIAYREYSYDDASATNYQDGSAILAGARWKF</sequence>
<dbReference type="InterPro" id="IPR033900">
    <property type="entry name" value="Gram_neg_porin_domain"/>
</dbReference>
<dbReference type="Gene3D" id="2.40.160.10">
    <property type="entry name" value="Porin"/>
    <property type="match status" value="1"/>
</dbReference>
<dbReference type="GO" id="GO:0015288">
    <property type="term" value="F:porin activity"/>
    <property type="evidence" value="ECO:0007669"/>
    <property type="project" value="InterPro"/>
</dbReference>
<dbReference type="RefSeq" id="WP_005608678.1">
    <property type="nucleotide sequence ID" value="NZ_CP015230.1"/>
</dbReference>
<dbReference type="AlphaFoldDB" id="A0A1B1A2J8"/>
<evidence type="ECO:0000259" key="2">
    <source>
        <dbReference type="Pfam" id="PF13609"/>
    </source>
</evidence>
<dbReference type="OrthoDB" id="974738at2"/>
<proteinExistence type="predicted"/>
<organism evidence="3 4">
    <name type="scientific">Tritonibacter mobilis F1926</name>
    <dbReference type="NCBI Taxonomy" id="1265309"/>
    <lineage>
        <taxon>Bacteria</taxon>
        <taxon>Pseudomonadati</taxon>
        <taxon>Pseudomonadota</taxon>
        <taxon>Alphaproteobacteria</taxon>
        <taxon>Rhodobacterales</taxon>
        <taxon>Paracoccaceae</taxon>
        <taxon>Tritonibacter</taxon>
    </lineage>
</organism>
<evidence type="ECO:0000313" key="4">
    <source>
        <dbReference type="Proteomes" id="UP000013243"/>
    </source>
</evidence>
<evidence type="ECO:0000256" key="1">
    <source>
        <dbReference type="SAM" id="SignalP"/>
    </source>
</evidence>
<dbReference type="Proteomes" id="UP000013243">
    <property type="component" value="Chromosome"/>
</dbReference>
<dbReference type="Pfam" id="PF13609">
    <property type="entry name" value="Porin_4"/>
    <property type="match status" value="1"/>
</dbReference>
<dbReference type="GeneID" id="28249810"/>
<keyword evidence="1" id="KW-0732">Signal</keyword>
<dbReference type="InterPro" id="IPR023614">
    <property type="entry name" value="Porin_dom_sf"/>
</dbReference>
<feature type="domain" description="Porin" evidence="2">
    <location>
        <begin position="13"/>
        <end position="353"/>
    </location>
</feature>
<feature type="chain" id="PRO_5008518333" description="Porin domain-containing protein" evidence="1">
    <location>
        <begin position="26"/>
        <end position="373"/>
    </location>
</feature>
<name>A0A1B1A2J8_9RHOB</name>
<feature type="signal peptide" evidence="1">
    <location>
        <begin position="1"/>
        <end position="25"/>
    </location>
</feature>
<reference evidence="3 4" key="1">
    <citation type="journal article" date="2016" name="ISME J.">
        <title>Global occurrence and heterogeneity of the Roseobacter-clade species Ruegeria mobilis.</title>
        <authorList>
            <person name="Sonnenschein E."/>
            <person name="Gram L."/>
        </authorList>
    </citation>
    <scope>NUCLEOTIDE SEQUENCE [LARGE SCALE GENOMIC DNA]</scope>
    <source>
        <strain evidence="3 4">F1926</strain>
    </source>
</reference>
<dbReference type="KEGG" id="rmb:K529_008220"/>
<gene>
    <name evidence="3" type="ORF">K529_008220</name>
</gene>
<dbReference type="GO" id="GO:0016020">
    <property type="term" value="C:membrane"/>
    <property type="evidence" value="ECO:0007669"/>
    <property type="project" value="InterPro"/>
</dbReference>
<protein>
    <recommendedName>
        <fullName evidence="2">Porin domain-containing protein</fullName>
    </recommendedName>
</protein>
<evidence type="ECO:0000313" key="3">
    <source>
        <dbReference type="EMBL" id="ANP40746.1"/>
    </source>
</evidence>
<dbReference type="STRING" id="1265309.K529_008220"/>
<dbReference type="SUPFAM" id="SSF56935">
    <property type="entry name" value="Porins"/>
    <property type="match status" value="1"/>
</dbReference>
<dbReference type="EMBL" id="CP015230">
    <property type="protein sequence ID" value="ANP40746.1"/>
    <property type="molecule type" value="Genomic_DNA"/>
</dbReference>